<keyword evidence="3" id="KW-0687">Ribonucleoprotein</keyword>
<dbReference type="GeneID" id="92178192"/>
<dbReference type="SUPFAM" id="SSF50249">
    <property type="entry name" value="Nucleic acid-binding proteins"/>
    <property type="match status" value="1"/>
</dbReference>
<evidence type="ECO:0000313" key="6">
    <source>
        <dbReference type="Proteomes" id="UP001388673"/>
    </source>
</evidence>
<dbReference type="GO" id="GO:1990904">
    <property type="term" value="C:ribonucleoprotein complex"/>
    <property type="evidence" value="ECO:0007669"/>
    <property type="project" value="UniProtKB-KW"/>
</dbReference>
<dbReference type="Pfam" id="PF00366">
    <property type="entry name" value="Ribosomal_S17"/>
    <property type="match status" value="1"/>
</dbReference>
<feature type="region of interest" description="Disordered" evidence="4">
    <location>
        <begin position="91"/>
        <end position="140"/>
    </location>
</feature>
<dbReference type="InterPro" id="IPR012340">
    <property type="entry name" value="NA-bd_OB-fold"/>
</dbReference>
<dbReference type="RefSeq" id="XP_066805265.1">
    <property type="nucleotide sequence ID" value="XM_066944064.1"/>
</dbReference>
<dbReference type="CDD" id="cd00364">
    <property type="entry name" value="Ribosomal_uS17"/>
    <property type="match status" value="1"/>
</dbReference>
<feature type="compositionally biased region" description="Polar residues" evidence="4">
    <location>
        <begin position="118"/>
        <end position="135"/>
    </location>
</feature>
<evidence type="ECO:0000256" key="4">
    <source>
        <dbReference type="SAM" id="MobiDB-lite"/>
    </source>
</evidence>
<keyword evidence="2" id="KW-0689">Ribosomal protein</keyword>
<proteinExistence type="inferred from homology"/>
<dbReference type="EMBL" id="JBCAWK010000002">
    <property type="protein sequence ID" value="KAK8865786.1"/>
    <property type="molecule type" value="Genomic_DNA"/>
</dbReference>
<protein>
    <recommendedName>
        <fullName evidence="7">30S small subunit ribosomal protein S17</fullName>
    </recommendedName>
</protein>
<reference evidence="5 6" key="1">
    <citation type="journal article" date="2024" name="bioRxiv">
        <title>Comparative genomics of Cryptococcus and Kwoniella reveals pathogenesis evolution and contrasting karyotype dynamics via intercentromeric recombination or chromosome fusion.</title>
        <authorList>
            <person name="Coelho M.A."/>
            <person name="David-Palma M."/>
            <person name="Shea T."/>
            <person name="Bowers K."/>
            <person name="McGinley-Smith S."/>
            <person name="Mohammad A.W."/>
            <person name="Gnirke A."/>
            <person name="Yurkov A.M."/>
            <person name="Nowrousian M."/>
            <person name="Sun S."/>
            <person name="Cuomo C.A."/>
            <person name="Heitman J."/>
        </authorList>
    </citation>
    <scope>NUCLEOTIDE SEQUENCE [LARGE SCALE GENOMIC DNA]</scope>
    <source>
        <strain evidence="5 6">CBS 13917</strain>
    </source>
</reference>
<evidence type="ECO:0000313" key="5">
    <source>
        <dbReference type="EMBL" id="KAK8865786.1"/>
    </source>
</evidence>
<evidence type="ECO:0000256" key="3">
    <source>
        <dbReference type="ARBA" id="ARBA00023274"/>
    </source>
</evidence>
<dbReference type="KEGG" id="kne:92178192"/>
<sequence>MPYHPNHIFKGVVTKVGVMRKTATVTVERIFEHPKILKEIKRHKKYLVHDENEVARLEDKVTIIHGARTSRHKAFRLHSILSRDTRRYPGEPIPSVIAEPSLKPRKERRRVGTEAETAPNSTKTTTGGRAGQETTAGGVLDALKELKDGVVGSMTR</sequence>
<dbReference type="Proteomes" id="UP001388673">
    <property type="component" value="Unassembled WGS sequence"/>
</dbReference>
<evidence type="ECO:0000256" key="2">
    <source>
        <dbReference type="ARBA" id="ARBA00022980"/>
    </source>
</evidence>
<gene>
    <name evidence="5" type="ORF">IAR55_000933</name>
</gene>
<comment type="caution">
    <text evidence="5">The sequence shown here is derived from an EMBL/GenBank/DDBJ whole genome shotgun (WGS) entry which is preliminary data.</text>
</comment>
<organism evidence="5 6">
    <name type="scientific">Kwoniella newhampshirensis</name>
    <dbReference type="NCBI Taxonomy" id="1651941"/>
    <lineage>
        <taxon>Eukaryota</taxon>
        <taxon>Fungi</taxon>
        <taxon>Dikarya</taxon>
        <taxon>Basidiomycota</taxon>
        <taxon>Agaricomycotina</taxon>
        <taxon>Tremellomycetes</taxon>
        <taxon>Tremellales</taxon>
        <taxon>Cryptococcaceae</taxon>
        <taxon>Kwoniella</taxon>
    </lineage>
</organism>
<dbReference type="AlphaFoldDB" id="A0AAW0Z490"/>
<keyword evidence="6" id="KW-1185">Reference proteome</keyword>
<dbReference type="GO" id="GO:0003735">
    <property type="term" value="F:structural constituent of ribosome"/>
    <property type="evidence" value="ECO:0007669"/>
    <property type="project" value="InterPro"/>
</dbReference>
<dbReference type="PANTHER" id="PTHR10744">
    <property type="entry name" value="40S RIBOSOMAL PROTEIN S11 FAMILY MEMBER"/>
    <property type="match status" value="1"/>
</dbReference>
<dbReference type="GO" id="GO:0006412">
    <property type="term" value="P:translation"/>
    <property type="evidence" value="ECO:0007669"/>
    <property type="project" value="InterPro"/>
</dbReference>
<dbReference type="GO" id="GO:0005739">
    <property type="term" value="C:mitochondrion"/>
    <property type="evidence" value="ECO:0007669"/>
    <property type="project" value="TreeGrafter"/>
</dbReference>
<accession>A0AAW0Z490</accession>
<dbReference type="GO" id="GO:0005840">
    <property type="term" value="C:ribosome"/>
    <property type="evidence" value="ECO:0007669"/>
    <property type="project" value="UniProtKB-KW"/>
</dbReference>
<evidence type="ECO:0000256" key="1">
    <source>
        <dbReference type="ARBA" id="ARBA00010254"/>
    </source>
</evidence>
<name>A0AAW0Z490_9TREE</name>
<comment type="similarity">
    <text evidence="1">Belongs to the universal ribosomal protein uS17 family.</text>
</comment>
<dbReference type="InterPro" id="IPR000266">
    <property type="entry name" value="Ribosomal_uS17"/>
</dbReference>
<evidence type="ECO:0008006" key="7">
    <source>
        <dbReference type="Google" id="ProtNLM"/>
    </source>
</evidence>
<dbReference type="Gene3D" id="2.40.50.140">
    <property type="entry name" value="Nucleic acid-binding proteins"/>
    <property type="match status" value="1"/>
</dbReference>
<dbReference type="PANTHER" id="PTHR10744:SF1">
    <property type="entry name" value="SMALL RIBOSOMAL SUBUNIT PROTEIN US17M"/>
    <property type="match status" value="1"/>
</dbReference>